<reference evidence="16" key="1">
    <citation type="submission" date="2022-11" db="EMBL/GenBank/DDBJ databases">
        <title>Centuries of genome instability and evolution in soft-shell clam transmissible cancer (bioRxiv).</title>
        <authorList>
            <person name="Hart S.F.M."/>
            <person name="Yonemitsu M.A."/>
            <person name="Giersch R.M."/>
            <person name="Beal B.F."/>
            <person name="Arriagada G."/>
            <person name="Davis B.W."/>
            <person name="Ostrander E.A."/>
            <person name="Goff S.P."/>
            <person name="Metzger M.J."/>
        </authorList>
    </citation>
    <scope>NUCLEOTIDE SEQUENCE</scope>
    <source>
        <strain evidence="16">MELC-2E11</strain>
        <tissue evidence="16">Siphon/mantle</tissue>
    </source>
</reference>
<dbReference type="Pfam" id="PF21471">
    <property type="entry name" value="Reelin_subrepeat-B"/>
    <property type="match status" value="1"/>
</dbReference>
<evidence type="ECO:0000256" key="4">
    <source>
        <dbReference type="ARBA" id="ARBA00022530"/>
    </source>
</evidence>
<evidence type="ECO:0000256" key="2">
    <source>
        <dbReference type="ARBA" id="ARBA00022473"/>
    </source>
</evidence>
<evidence type="ECO:0000256" key="6">
    <source>
        <dbReference type="ARBA" id="ARBA00022723"/>
    </source>
</evidence>
<sequence>MPETSGGAKPCYSLREPSTGVEHIVGASLSYDCDVVSTGKAAVFNQDGRRKFVTADLNTTSTMYLQFNIRVGSNSPVSACPAPEKA</sequence>
<dbReference type="InterPro" id="IPR034968">
    <property type="entry name" value="Reelin"/>
</dbReference>
<keyword evidence="10" id="KW-0106">Calcium</keyword>
<dbReference type="PANTHER" id="PTHR11841:SF1">
    <property type="entry name" value="REELIN"/>
    <property type="match status" value="1"/>
</dbReference>
<evidence type="ECO:0000256" key="15">
    <source>
        <dbReference type="ARBA" id="ARBA00046064"/>
    </source>
</evidence>
<keyword evidence="3" id="KW-0964">Secreted</keyword>
<evidence type="ECO:0000256" key="3">
    <source>
        <dbReference type="ARBA" id="ARBA00022525"/>
    </source>
</evidence>
<dbReference type="InterPro" id="IPR049419">
    <property type="entry name" value="Reelin_subrepeat-B"/>
</dbReference>
<keyword evidence="4" id="KW-0272">Extracellular matrix</keyword>
<evidence type="ECO:0000256" key="13">
    <source>
        <dbReference type="ARBA" id="ARBA00023900"/>
    </source>
</evidence>
<evidence type="ECO:0000313" key="17">
    <source>
        <dbReference type="Proteomes" id="UP001164746"/>
    </source>
</evidence>
<comment type="subcellular location">
    <subcellularLocation>
        <location evidence="1">Secreted</location>
        <location evidence="1">Extracellular space</location>
        <location evidence="1">Extracellular matrix</location>
    </subcellularLocation>
</comment>
<organism evidence="16 17">
    <name type="scientific">Mya arenaria</name>
    <name type="common">Soft-shell clam</name>
    <dbReference type="NCBI Taxonomy" id="6604"/>
    <lineage>
        <taxon>Eukaryota</taxon>
        <taxon>Metazoa</taxon>
        <taxon>Spiralia</taxon>
        <taxon>Lophotrochozoa</taxon>
        <taxon>Mollusca</taxon>
        <taxon>Bivalvia</taxon>
        <taxon>Autobranchia</taxon>
        <taxon>Heteroconchia</taxon>
        <taxon>Euheterodonta</taxon>
        <taxon>Imparidentia</taxon>
        <taxon>Neoheterodontei</taxon>
        <taxon>Myida</taxon>
        <taxon>Myoidea</taxon>
        <taxon>Myidae</taxon>
        <taxon>Mya</taxon>
    </lineage>
</organism>
<dbReference type="Gene3D" id="2.60.120.260">
    <property type="entry name" value="Galactose-binding domain-like"/>
    <property type="match status" value="1"/>
</dbReference>
<dbReference type="PANTHER" id="PTHR11841">
    <property type="entry name" value="REELIN"/>
    <property type="match status" value="1"/>
</dbReference>
<dbReference type="EMBL" id="CP111025">
    <property type="protein sequence ID" value="WAR26104.1"/>
    <property type="molecule type" value="Genomic_DNA"/>
</dbReference>
<evidence type="ECO:0000256" key="7">
    <source>
        <dbReference type="ARBA" id="ARBA00022801"/>
    </source>
</evidence>
<evidence type="ECO:0000256" key="12">
    <source>
        <dbReference type="ARBA" id="ARBA00023773"/>
    </source>
</evidence>
<comment type="function">
    <text evidence="15">Extracellular matrix serine protease secreted by pioneer neurons that plays a role in layering of neurons in the cerebral cortex and cerebellum by coordinating cell positioning during neurodevelopment. Regulates microtubule function in neurons and neuronal migration. Binding to the extracellular domains of lipoprotein receptors VLDLR and LRP8/APOER2 induces tyrosine phosphorylation of DAB1 and modulation of TAU phosphorylation. Affects migration of sympathetic preganglionic neurons in the spinal cord, where it seems to act as a barrier to neuronal migration. Enzymatic activity is important for the modulation of cell adhesion.</text>
</comment>
<keyword evidence="9" id="KW-0862">Zinc</keyword>
<comment type="similarity">
    <text evidence="12">Belongs to the reelin family.</text>
</comment>
<evidence type="ECO:0000256" key="14">
    <source>
        <dbReference type="ARBA" id="ARBA00044961"/>
    </source>
</evidence>
<evidence type="ECO:0000256" key="11">
    <source>
        <dbReference type="ARBA" id="ARBA00022889"/>
    </source>
</evidence>
<keyword evidence="11" id="KW-0130">Cell adhesion</keyword>
<keyword evidence="17" id="KW-1185">Reference proteome</keyword>
<dbReference type="Proteomes" id="UP001164746">
    <property type="component" value="Chromosome 14"/>
</dbReference>
<keyword evidence="2" id="KW-0217">Developmental protein</keyword>
<evidence type="ECO:0000256" key="5">
    <source>
        <dbReference type="ARBA" id="ARBA00022670"/>
    </source>
</evidence>
<evidence type="ECO:0000256" key="1">
    <source>
        <dbReference type="ARBA" id="ARBA00004498"/>
    </source>
</evidence>
<keyword evidence="5" id="KW-0645">Protease</keyword>
<comment type="subunit">
    <text evidence="14">Oligomer of disulfide-linked homodimers.</text>
</comment>
<accession>A0ABY7FYV1</accession>
<gene>
    <name evidence="16" type="ORF">MAR_011808</name>
</gene>
<keyword evidence="7" id="KW-0378">Hydrolase</keyword>
<evidence type="ECO:0000256" key="10">
    <source>
        <dbReference type="ARBA" id="ARBA00022837"/>
    </source>
</evidence>
<keyword evidence="6" id="KW-0479">Metal-binding</keyword>
<evidence type="ECO:0000256" key="9">
    <source>
        <dbReference type="ARBA" id="ARBA00022833"/>
    </source>
</evidence>
<protein>
    <recommendedName>
        <fullName evidence="13">Reelin</fullName>
    </recommendedName>
</protein>
<proteinExistence type="inferred from homology"/>
<name>A0ABY7FYV1_MYAAR</name>
<evidence type="ECO:0000256" key="8">
    <source>
        <dbReference type="ARBA" id="ARBA00022825"/>
    </source>
</evidence>
<keyword evidence="8" id="KW-0720">Serine protease</keyword>
<evidence type="ECO:0000313" key="16">
    <source>
        <dbReference type="EMBL" id="WAR26104.1"/>
    </source>
</evidence>